<evidence type="ECO:0000256" key="1">
    <source>
        <dbReference type="SAM" id="MobiDB-lite"/>
    </source>
</evidence>
<feature type="region of interest" description="Disordered" evidence="1">
    <location>
        <begin position="341"/>
        <end position="389"/>
    </location>
</feature>
<dbReference type="RefSeq" id="WP_208311922.1">
    <property type="nucleotide sequence ID" value="NZ_JAELYA010000001.1"/>
</dbReference>
<dbReference type="Gene3D" id="3.55.50.10">
    <property type="entry name" value="Baseplate protein-like domains"/>
    <property type="match status" value="1"/>
</dbReference>
<dbReference type="Gene3D" id="2.30.300.10">
    <property type="entry name" value="Baseplate protein-like domain - beta roll fold"/>
    <property type="match status" value="1"/>
</dbReference>
<dbReference type="Gene3D" id="3.30.1920.10">
    <property type="entry name" value="Baseplate protein-like domains - 2 layer sandwich fold"/>
    <property type="match status" value="1"/>
</dbReference>
<evidence type="ECO:0000313" key="5">
    <source>
        <dbReference type="EMBL" id="MBO3274123.1"/>
    </source>
</evidence>
<dbReference type="EMBL" id="JAELYA010000001">
    <property type="protein sequence ID" value="MBO3274123.1"/>
    <property type="molecule type" value="Genomic_DNA"/>
</dbReference>
<feature type="domain" description="Baseplate hub protein gp44/GpP-like C-terminal" evidence="3">
    <location>
        <begin position="259"/>
        <end position="347"/>
    </location>
</feature>
<dbReference type="Pfam" id="PF21929">
    <property type="entry name" value="GpP_4th"/>
    <property type="match status" value="1"/>
</dbReference>
<evidence type="ECO:0000313" key="6">
    <source>
        <dbReference type="Proteomes" id="UP000669060"/>
    </source>
</evidence>
<organism evidence="5 6">
    <name type="scientific">Pseudomonas schmalbachii</name>
    <dbReference type="NCBI Taxonomy" id="2816993"/>
    <lineage>
        <taxon>Bacteria</taxon>
        <taxon>Pseudomonadati</taxon>
        <taxon>Pseudomonadota</taxon>
        <taxon>Gammaproteobacteria</taxon>
        <taxon>Pseudomonadales</taxon>
        <taxon>Pseudomonadaceae</taxon>
        <taxon>Pseudomonas</taxon>
    </lineage>
</organism>
<dbReference type="SUPFAM" id="SSF69279">
    <property type="entry name" value="Phage tail proteins"/>
    <property type="match status" value="2"/>
</dbReference>
<evidence type="ECO:0000259" key="2">
    <source>
        <dbReference type="Pfam" id="PF21683"/>
    </source>
</evidence>
<accession>A0ABS3TLX5</accession>
<feature type="domain" description="Baseplate hub protein gp44-like N-terminal" evidence="2">
    <location>
        <begin position="5"/>
        <end position="96"/>
    </location>
</feature>
<dbReference type="Pfam" id="PF22255">
    <property type="entry name" value="Gp44-like_2nd"/>
    <property type="match status" value="1"/>
</dbReference>
<dbReference type="Proteomes" id="UP000669060">
    <property type="component" value="Unassembled WGS sequence"/>
</dbReference>
<name>A0ABS3TLX5_9PSED</name>
<evidence type="ECO:0000259" key="4">
    <source>
        <dbReference type="Pfam" id="PF22255"/>
    </source>
</evidence>
<dbReference type="InterPro" id="IPR023399">
    <property type="entry name" value="Baseplate-like_2-layer_sand"/>
</dbReference>
<comment type="caution">
    <text evidence="5">The sequence shown here is derived from an EMBL/GenBank/DDBJ whole genome shotgun (WGS) entry which is preliminary data.</text>
</comment>
<dbReference type="Pfam" id="PF21683">
    <property type="entry name" value="GpP-like_1st"/>
    <property type="match status" value="1"/>
</dbReference>
<reference evidence="5 6" key="1">
    <citation type="submission" date="2020-12" db="EMBL/GenBank/DDBJ databases">
        <title>Pseudomonas schmalbachii sp. nov. isolated from millipede gut.</title>
        <authorList>
            <person name="Shelomi M."/>
        </authorList>
    </citation>
    <scope>NUCLEOTIDE SEQUENCE [LARGE SCALE GENOMIC DNA]</scope>
    <source>
        <strain evidence="5 6">Milli4</strain>
    </source>
</reference>
<gene>
    <name evidence="5" type="ORF">JFY56_02675</name>
</gene>
<dbReference type="PIRSF" id="PIRSF004440">
    <property type="entry name" value="GpP"/>
    <property type="match status" value="1"/>
</dbReference>
<sequence length="389" mass="42433">MADDLELLVNGRIYAGWTSIGVTMAIDAASGAFTVDLTERWEGQGSLAAQLDAWPILPDDECEIRLGGESMISGYVNIFRPSFDVTSHAINVQGRDRTSDMIDCSAVHDPDQWTNLDLLQFAQILAKPFGVSVRVDQGVSVGDKFQTIKLQQGETAFEAISRYARQRKILCMPDGTGNLLLTRTGNTRAAAALVQGENIKGADGTIDHSQRFSEYIGKAQAAYSATTSGEGEAHLRASTTDSEIPRYRPLLIIAEAGGTPASVQERVNWEANSRLGQSAVASVAVFGWRQFGLTGDLWRPNLLVQVRSEWLRMDGEMLIRQVTFTRSPSDGTTTVLELISPQAFEPEPPDAEKSQARQKKGRGKNKGRNIWAEGVGLEDPPPEPKGVKK</sequence>
<dbReference type="InterPro" id="IPR049354">
    <property type="entry name" value="GpP-like_N"/>
</dbReference>
<proteinExistence type="predicted"/>
<evidence type="ECO:0000259" key="3">
    <source>
        <dbReference type="Pfam" id="PF21929"/>
    </source>
</evidence>
<feature type="compositionally biased region" description="Basic residues" evidence="1">
    <location>
        <begin position="356"/>
        <end position="367"/>
    </location>
</feature>
<dbReference type="InterPro" id="IPR053982">
    <property type="entry name" value="Gp44/GpP-like_C"/>
</dbReference>
<evidence type="ECO:0008006" key="7">
    <source>
        <dbReference type="Google" id="ProtNLM"/>
    </source>
</evidence>
<protein>
    <recommendedName>
        <fullName evidence="7">Baseplate protein</fullName>
    </recommendedName>
</protein>
<keyword evidence="6" id="KW-1185">Reference proteome</keyword>
<dbReference type="InterPro" id="IPR053981">
    <property type="entry name" value="Gp44/GpP-like_2nd"/>
</dbReference>
<dbReference type="InterPro" id="IPR026276">
    <property type="entry name" value="Baseplate_GpP"/>
</dbReference>
<feature type="domain" description="Baseplate hub protein gp44/GpP-like second" evidence="4">
    <location>
        <begin position="98"/>
        <end position="183"/>
    </location>
</feature>